<dbReference type="STRING" id="27349.A0A0L6VDF9"/>
<keyword evidence="7" id="KW-0539">Nucleus</keyword>
<evidence type="ECO:0000313" key="11">
    <source>
        <dbReference type="EMBL" id="KNZ58778.1"/>
    </source>
</evidence>
<evidence type="ECO:0000256" key="5">
    <source>
        <dbReference type="ARBA" id="ARBA00022771"/>
    </source>
</evidence>
<dbReference type="InterPro" id="IPR036875">
    <property type="entry name" value="Znf_CCHC_sf"/>
</dbReference>
<keyword evidence="2" id="KW-0507">mRNA processing</keyword>
<keyword evidence="3" id="KW-0479">Metal-binding</keyword>
<comment type="caution">
    <text evidence="11">The sequence shown here is derived from an EMBL/GenBank/DDBJ whole genome shotgun (WGS) entry which is preliminary data.</text>
</comment>
<dbReference type="GO" id="GO:0071038">
    <property type="term" value="P:TRAMP-dependent tRNA surveillance pathway"/>
    <property type="evidence" value="ECO:0007669"/>
    <property type="project" value="TreeGrafter"/>
</dbReference>
<dbReference type="AlphaFoldDB" id="A0A0L6VDF9"/>
<reference evidence="11 12" key="1">
    <citation type="submission" date="2015-08" db="EMBL/GenBank/DDBJ databases">
        <title>Next Generation Sequencing and Analysis of the Genome of Puccinia sorghi L Schw, the Causal Agent of Maize Common Rust.</title>
        <authorList>
            <person name="Rochi L."/>
            <person name="Burguener G."/>
            <person name="Darino M."/>
            <person name="Turjanski A."/>
            <person name="Kreff E."/>
            <person name="Dieguez M.J."/>
            <person name="Sacco F."/>
        </authorList>
    </citation>
    <scope>NUCLEOTIDE SEQUENCE [LARGE SCALE GENOMIC DNA]</scope>
    <source>
        <strain evidence="11 12">RO10H11247</strain>
    </source>
</reference>
<protein>
    <recommendedName>
        <fullName evidence="10">CCHC-type domain-containing protein</fullName>
    </recommendedName>
</protein>
<dbReference type="GO" id="GO:0031499">
    <property type="term" value="C:TRAMP complex"/>
    <property type="evidence" value="ECO:0007669"/>
    <property type="project" value="TreeGrafter"/>
</dbReference>
<dbReference type="GO" id="GO:0071035">
    <property type="term" value="P:nuclear polyadenylation-dependent rRNA catabolic process"/>
    <property type="evidence" value="ECO:0007669"/>
    <property type="project" value="TreeGrafter"/>
</dbReference>
<accession>A0A0L6VDF9</accession>
<evidence type="ECO:0000313" key="12">
    <source>
        <dbReference type="Proteomes" id="UP000037035"/>
    </source>
</evidence>
<feature type="domain" description="CCHC-type" evidence="10">
    <location>
        <begin position="69"/>
        <end position="84"/>
    </location>
</feature>
<feature type="compositionally biased region" description="Basic and acidic residues" evidence="9">
    <location>
        <begin position="216"/>
        <end position="228"/>
    </location>
</feature>
<gene>
    <name evidence="11" type="ORF">VP01_1863g2</name>
</gene>
<feature type="compositionally biased region" description="Basic and acidic residues" evidence="9">
    <location>
        <begin position="162"/>
        <end position="202"/>
    </location>
</feature>
<evidence type="ECO:0000256" key="3">
    <source>
        <dbReference type="ARBA" id="ARBA00022723"/>
    </source>
</evidence>
<dbReference type="OrthoDB" id="7608935at2759"/>
<dbReference type="GO" id="GO:0003723">
    <property type="term" value="F:RNA binding"/>
    <property type="evidence" value="ECO:0007669"/>
    <property type="project" value="TreeGrafter"/>
</dbReference>
<dbReference type="SUPFAM" id="SSF57756">
    <property type="entry name" value="Retrovirus zinc finger-like domains"/>
    <property type="match status" value="1"/>
</dbReference>
<dbReference type="InterPro" id="IPR051644">
    <property type="entry name" value="TRAMP_AT-DNA-binding"/>
</dbReference>
<evidence type="ECO:0000256" key="4">
    <source>
        <dbReference type="ARBA" id="ARBA00022737"/>
    </source>
</evidence>
<sequence>MEPLVEPDVPNESDRIPTTKRYWKESNGHLCSICLEPDHQARDCSHQLCLTCGAIDEHTTRQCPVSLVCHSCGSRGHLSRHCPSSSRRNGVNCARCDSNIHLTLNCPSIWRAYDEEPNDKPKRVLRACYYCGDTGDHFGDECPFRRSTLHTEPSAFSARSVPKRDSHVSRRHESFKPEEEARPRHADCDQHRDRRREDHYRPQDVSLSRKKAPRPGRRDRAARTRQVEVEEEEDWFSRRQRKEIPQKSGPPSGPSGSKSNRIGGSYKGDPRPYMCIQGALCAWALNAYLSRETGNMRSTLELSQKRLAKWQEKTVSAGRALFPSLPLLRTGWGQASLFGE</sequence>
<evidence type="ECO:0000256" key="9">
    <source>
        <dbReference type="SAM" id="MobiDB-lite"/>
    </source>
</evidence>
<evidence type="ECO:0000256" key="7">
    <source>
        <dbReference type="ARBA" id="ARBA00023242"/>
    </source>
</evidence>
<feature type="region of interest" description="Disordered" evidence="9">
    <location>
        <begin position="153"/>
        <end position="265"/>
    </location>
</feature>
<comment type="subcellular location">
    <subcellularLocation>
        <location evidence="1">Nucleus</location>
    </subcellularLocation>
</comment>
<dbReference type="GO" id="GO:0071036">
    <property type="term" value="P:nuclear polyadenylation-dependent snoRNA catabolic process"/>
    <property type="evidence" value="ECO:0007669"/>
    <property type="project" value="TreeGrafter"/>
</dbReference>
<organism evidence="11 12">
    <name type="scientific">Puccinia sorghi</name>
    <dbReference type="NCBI Taxonomy" id="27349"/>
    <lineage>
        <taxon>Eukaryota</taxon>
        <taxon>Fungi</taxon>
        <taxon>Dikarya</taxon>
        <taxon>Basidiomycota</taxon>
        <taxon>Pucciniomycotina</taxon>
        <taxon>Pucciniomycetes</taxon>
        <taxon>Pucciniales</taxon>
        <taxon>Pucciniaceae</taxon>
        <taxon>Puccinia</taxon>
    </lineage>
</organism>
<dbReference type="PANTHER" id="PTHR46543:SF1">
    <property type="entry name" value="ZINC FINGER CCHC DOMAIN-CONTAINING PROTEIN 7"/>
    <property type="match status" value="1"/>
</dbReference>
<dbReference type="EMBL" id="LAVV01006685">
    <property type="protein sequence ID" value="KNZ58778.1"/>
    <property type="molecule type" value="Genomic_DNA"/>
</dbReference>
<evidence type="ECO:0000256" key="2">
    <source>
        <dbReference type="ARBA" id="ARBA00022664"/>
    </source>
</evidence>
<dbReference type="Pfam" id="PF00098">
    <property type="entry name" value="zf-CCHC"/>
    <property type="match status" value="1"/>
</dbReference>
<keyword evidence="4" id="KW-0677">Repeat</keyword>
<proteinExistence type="predicted"/>
<dbReference type="Gene3D" id="4.10.60.10">
    <property type="entry name" value="Zinc finger, CCHC-type"/>
    <property type="match status" value="2"/>
</dbReference>
<keyword evidence="12" id="KW-1185">Reference proteome</keyword>
<dbReference type="GO" id="GO:0071037">
    <property type="term" value="P:nuclear polyadenylation-dependent snRNA catabolic process"/>
    <property type="evidence" value="ECO:0007669"/>
    <property type="project" value="TreeGrafter"/>
</dbReference>
<dbReference type="PROSITE" id="PS50158">
    <property type="entry name" value="ZF_CCHC"/>
    <property type="match status" value="1"/>
</dbReference>
<feature type="compositionally biased region" description="Low complexity" evidence="9">
    <location>
        <begin position="247"/>
        <end position="259"/>
    </location>
</feature>
<evidence type="ECO:0000256" key="1">
    <source>
        <dbReference type="ARBA" id="ARBA00004123"/>
    </source>
</evidence>
<dbReference type="GO" id="GO:0071031">
    <property type="term" value="P:nuclear mRNA surveillance of mRNA 3'-end processing"/>
    <property type="evidence" value="ECO:0007669"/>
    <property type="project" value="TreeGrafter"/>
</dbReference>
<dbReference type="InterPro" id="IPR001878">
    <property type="entry name" value="Znf_CCHC"/>
</dbReference>
<dbReference type="GO" id="GO:0006397">
    <property type="term" value="P:mRNA processing"/>
    <property type="evidence" value="ECO:0007669"/>
    <property type="project" value="UniProtKB-KW"/>
</dbReference>
<evidence type="ECO:0000259" key="10">
    <source>
        <dbReference type="PROSITE" id="PS50158"/>
    </source>
</evidence>
<evidence type="ECO:0000256" key="8">
    <source>
        <dbReference type="PROSITE-ProRule" id="PRU00047"/>
    </source>
</evidence>
<dbReference type="VEuPathDB" id="FungiDB:VP01_1863g2"/>
<dbReference type="SMART" id="SM00343">
    <property type="entry name" value="ZnF_C2HC"/>
    <property type="match status" value="5"/>
</dbReference>
<name>A0A0L6VDF9_9BASI</name>
<dbReference type="Proteomes" id="UP000037035">
    <property type="component" value="Unassembled WGS sequence"/>
</dbReference>
<dbReference type="GO" id="GO:0008270">
    <property type="term" value="F:zinc ion binding"/>
    <property type="evidence" value="ECO:0007669"/>
    <property type="project" value="UniProtKB-KW"/>
</dbReference>
<evidence type="ECO:0000256" key="6">
    <source>
        <dbReference type="ARBA" id="ARBA00022833"/>
    </source>
</evidence>
<dbReference type="GO" id="GO:0071039">
    <property type="term" value="P:nuclear polyadenylation-dependent CUT catabolic process"/>
    <property type="evidence" value="ECO:0007669"/>
    <property type="project" value="TreeGrafter"/>
</dbReference>
<dbReference type="PANTHER" id="PTHR46543">
    <property type="entry name" value="ZINC FINGER CCHC DOMAIN-CONTAINING PROTEIN 7"/>
    <property type="match status" value="1"/>
</dbReference>
<keyword evidence="6" id="KW-0862">Zinc</keyword>
<keyword evidence="5 8" id="KW-0863">Zinc-finger</keyword>